<name>A0AAD9TU99_9ROSI</name>
<keyword evidence="2" id="KW-1185">Reference proteome</keyword>
<gene>
    <name evidence="1" type="ORF">Ddye_024115</name>
</gene>
<protein>
    <recommendedName>
        <fullName evidence="3">Reverse transcriptase domain-containing protein</fullName>
    </recommendedName>
</protein>
<dbReference type="PANTHER" id="PTHR33116">
    <property type="entry name" value="REVERSE TRANSCRIPTASE ZINC-BINDING DOMAIN-CONTAINING PROTEIN-RELATED-RELATED"/>
    <property type="match status" value="1"/>
</dbReference>
<evidence type="ECO:0008006" key="3">
    <source>
        <dbReference type="Google" id="ProtNLM"/>
    </source>
</evidence>
<dbReference type="EMBL" id="JANJYI010000007">
    <property type="protein sequence ID" value="KAK2642352.1"/>
    <property type="molecule type" value="Genomic_DNA"/>
</dbReference>
<proteinExistence type="predicted"/>
<dbReference type="Proteomes" id="UP001280121">
    <property type="component" value="Unassembled WGS sequence"/>
</dbReference>
<evidence type="ECO:0000313" key="1">
    <source>
        <dbReference type="EMBL" id="KAK2642352.1"/>
    </source>
</evidence>
<sequence>MLTHVPLLRGSIGAIWMPSGSVFRYPVIRRKRFVKGRNDLLAWKIDLAKAYDKLQWSFIKLVLEEVGIGDPLYPYTFVLCMEKLSHIIHQKFLDGDWKPVKISINGPRISHLFFTDNLILFGQASLHQAAFMREALDLFCDISGQQISFSKSRVHCSNNISHGLAKALAAVCGSPITQNLGNYLGVPLIHVRVTKGTYNEIIEKTHKRLAAWKCASLSFISRCTLIKSVTFVLPTYVMQSIKLPMEGSNSDKRKIHLVKWDTVCLPKKLGGLGIRKMKLMNQSLLAKIGWRLYQLGRSN</sequence>
<comment type="caution">
    <text evidence="1">The sequence shown here is derived from an EMBL/GenBank/DDBJ whole genome shotgun (WGS) entry which is preliminary data.</text>
</comment>
<evidence type="ECO:0000313" key="2">
    <source>
        <dbReference type="Proteomes" id="UP001280121"/>
    </source>
</evidence>
<accession>A0AAD9TU99</accession>
<dbReference type="PANTHER" id="PTHR33116:SF70">
    <property type="entry name" value="NON-LTR RETROELEMENT REVERSE TRANSCRIPTASE-LIKE PROTEIN"/>
    <property type="match status" value="1"/>
</dbReference>
<reference evidence="1" key="1">
    <citation type="journal article" date="2023" name="Plant J.">
        <title>Genome sequences and population genomics provide insights into the demographic history, inbreeding, and mutation load of two 'living fossil' tree species of Dipteronia.</title>
        <authorList>
            <person name="Feng Y."/>
            <person name="Comes H.P."/>
            <person name="Chen J."/>
            <person name="Zhu S."/>
            <person name="Lu R."/>
            <person name="Zhang X."/>
            <person name="Li P."/>
            <person name="Qiu J."/>
            <person name="Olsen K.M."/>
            <person name="Qiu Y."/>
        </authorList>
    </citation>
    <scope>NUCLEOTIDE SEQUENCE</scope>
    <source>
        <strain evidence="1">KIB01</strain>
    </source>
</reference>
<organism evidence="1 2">
    <name type="scientific">Dipteronia dyeriana</name>
    <dbReference type="NCBI Taxonomy" id="168575"/>
    <lineage>
        <taxon>Eukaryota</taxon>
        <taxon>Viridiplantae</taxon>
        <taxon>Streptophyta</taxon>
        <taxon>Embryophyta</taxon>
        <taxon>Tracheophyta</taxon>
        <taxon>Spermatophyta</taxon>
        <taxon>Magnoliopsida</taxon>
        <taxon>eudicotyledons</taxon>
        <taxon>Gunneridae</taxon>
        <taxon>Pentapetalae</taxon>
        <taxon>rosids</taxon>
        <taxon>malvids</taxon>
        <taxon>Sapindales</taxon>
        <taxon>Sapindaceae</taxon>
        <taxon>Hippocastanoideae</taxon>
        <taxon>Acereae</taxon>
        <taxon>Dipteronia</taxon>
    </lineage>
</organism>
<dbReference type="AlphaFoldDB" id="A0AAD9TU99"/>